<feature type="compositionally biased region" description="Basic and acidic residues" evidence="1">
    <location>
        <begin position="39"/>
        <end position="53"/>
    </location>
</feature>
<dbReference type="PANTHER" id="PTHR34188:SF20">
    <property type="entry name" value="PROTEIN, PUTATIVE-RELATED"/>
    <property type="match status" value="1"/>
</dbReference>
<name>A0AAN7QRM3_9MYRT</name>
<evidence type="ECO:0000256" key="1">
    <source>
        <dbReference type="SAM" id="MobiDB-lite"/>
    </source>
</evidence>
<dbReference type="PANTHER" id="PTHR34188">
    <property type="entry name" value="OS01G0299500 PROTEIN"/>
    <property type="match status" value="1"/>
</dbReference>
<proteinExistence type="predicted"/>
<evidence type="ECO:0000313" key="4">
    <source>
        <dbReference type="Proteomes" id="UP001345219"/>
    </source>
</evidence>
<evidence type="ECO:0008006" key="5">
    <source>
        <dbReference type="Google" id="ProtNLM"/>
    </source>
</evidence>
<keyword evidence="2" id="KW-0472">Membrane</keyword>
<keyword evidence="2" id="KW-0812">Transmembrane</keyword>
<dbReference type="Proteomes" id="UP001345219">
    <property type="component" value="Chromosome 18"/>
</dbReference>
<keyword evidence="2" id="KW-1133">Transmembrane helix</keyword>
<reference evidence="3 4" key="1">
    <citation type="journal article" date="2023" name="Hortic Res">
        <title>Pangenome of water caltrop reveals structural variations and asymmetric subgenome divergence after allopolyploidization.</title>
        <authorList>
            <person name="Zhang X."/>
            <person name="Chen Y."/>
            <person name="Wang L."/>
            <person name="Yuan Y."/>
            <person name="Fang M."/>
            <person name="Shi L."/>
            <person name="Lu R."/>
            <person name="Comes H.P."/>
            <person name="Ma Y."/>
            <person name="Chen Y."/>
            <person name="Huang G."/>
            <person name="Zhou Y."/>
            <person name="Zheng Z."/>
            <person name="Qiu Y."/>
        </authorList>
    </citation>
    <scope>NUCLEOTIDE SEQUENCE [LARGE SCALE GENOMIC DNA]</scope>
    <source>
        <tissue evidence="3">Roots</tissue>
    </source>
</reference>
<dbReference type="EMBL" id="JAXIOK010000003">
    <property type="protein sequence ID" value="KAK4775817.1"/>
    <property type="molecule type" value="Genomic_DNA"/>
</dbReference>
<sequence>MDPIALRDREVDVDLESGWAVDKNENGATDYISLINPNEVKDSKLLSPERAEAGKTPGSTERKEATKEKHKKTSSKKPPRPPRPPRGPSFDSADQKLIKEIAQLAMLKKARVERMRALKKAKNSKTSSSSNNTVIALVFTLIFFLMVIFQGISPNRESLLASLEGPSPEAAGGLISVQYYPTSAVNYVNPLEDSTHKYNSISQSIIFSIIGSGISQVKKLQPDILNL</sequence>
<organism evidence="3 4">
    <name type="scientific">Trapa incisa</name>
    <dbReference type="NCBI Taxonomy" id="236973"/>
    <lineage>
        <taxon>Eukaryota</taxon>
        <taxon>Viridiplantae</taxon>
        <taxon>Streptophyta</taxon>
        <taxon>Embryophyta</taxon>
        <taxon>Tracheophyta</taxon>
        <taxon>Spermatophyta</taxon>
        <taxon>Magnoliopsida</taxon>
        <taxon>eudicotyledons</taxon>
        <taxon>Gunneridae</taxon>
        <taxon>Pentapetalae</taxon>
        <taxon>rosids</taxon>
        <taxon>malvids</taxon>
        <taxon>Myrtales</taxon>
        <taxon>Lythraceae</taxon>
        <taxon>Trapa</taxon>
    </lineage>
</organism>
<feature type="region of interest" description="Disordered" evidence="1">
    <location>
        <begin position="37"/>
        <end position="94"/>
    </location>
</feature>
<keyword evidence="4" id="KW-1185">Reference proteome</keyword>
<evidence type="ECO:0000313" key="3">
    <source>
        <dbReference type="EMBL" id="KAK4775817.1"/>
    </source>
</evidence>
<evidence type="ECO:0000256" key="2">
    <source>
        <dbReference type="SAM" id="Phobius"/>
    </source>
</evidence>
<protein>
    <recommendedName>
        <fullName evidence="5">Transmembrane protein</fullName>
    </recommendedName>
</protein>
<feature type="compositionally biased region" description="Basic residues" evidence="1">
    <location>
        <begin position="68"/>
        <end position="80"/>
    </location>
</feature>
<accession>A0AAN7QRM3</accession>
<dbReference type="AlphaFoldDB" id="A0AAN7QRM3"/>
<feature type="transmembrane region" description="Helical" evidence="2">
    <location>
        <begin position="134"/>
        <end position="152"/>
    </location>
</feature>
<gene>
    <name evidence="3" type="ORF">SAY87_023778</name>
</gene>
<comment type="caution">
    <text evidence="3">The sequence shown here is derived from an EMBL/GenBank/DDBJ whole genome shotgun (WGS) entry which is preliminary data.</text>
</comment>